<evidence type="ECO:0000256" key="1">
    <source>
        <dbReference type="PROSITE-ProRule" id="PRU00266"/>
    </source>
</evidence>
<dbReference type="PROSITE" id="PS50174">
    <property type="entry name" value="G_PATCH"/>
    <property type="match status" value="1"/>
</dbReference>
<organism evidence="5 6">
    <name type="scientific">Magallana gigas</name>
    <name type="common">Pacific oyster</name>
    <name type="synonym">Crassostrea gigas</name>
    <dbReference type="NCBI Taxonomy" id="29159"/>
    <lineage>
        <taxon>Eukaryota</taxon>
        <taxon>Metazoa</taxon>
        <taxon>Spiralia</taxon>
        <taxon>Lophotrochozoa</taxon>
        <taxon>Mollusca</taxon>
        <taxon>Bivalvia</taxon>
        <taxon>Autobranchia</taxon>
        <taxon>Pteriomorphia</taxon>
        <taxon>Ostreida</taxon>
        <taxon>Ostreoidea</taxon>
        <taxon>Ostreidae</taxon>
        <taxon>Magallana</taxon>
    </lineage>
</organism>
<keyword evidence="1" id="KW-0694">RNA-binding</keyword>
<keyword evidence="6" id="KW-1185">Reference proteome</keyword>
<dbReference type="InterPro" id="IPR032922">
    <property type="entry name" value="SON"/>
</dbReference>
<feature type="domain" description="G-patch" evidence="4">
    <location>
        <begin position="36"/>
        <end position="82"/>
    </location>
</feature>
<dbReference type="InterPro" id="IPR014720">
    <property type="entry name" value="dsRBD_dom"/>
</dbReference>
<feature type="domain" description="DRBM" evidence="3">
    <location>
        <begin position="102"/>
        <end position="172"/>
    </location>
</feature>
<evidence type="ECO:0000313" key="5">
    <source>
        <dbReference type="EnsemblMetazoa" id="G18764.1:cds"/>
    </source>
</evidence>
<proteinExistence type="predicted"/>
<evidence type="ECO:0000259" key="4">
    <source>
        <dbReference type="PROSITE" id="PS50174"/>
    </source>
</evidence>
<dbReference type="Pfam" id="PF01585">
    <property type="entry name" value="G-patch"/>
    <property type="match status" value="1"/>
</dbReference>
<evidence type="ECO:0000259" key="3">
    <source>
        <dbReference type="PROSITE" id="PS50137"/>
    </source>
</evidence>
<dbReference type="PANTHER" id="PTHR46528">
    <property type="entry name" value="PROTEIN SON"/>
    <property type="match status" value="1"/>
</dbReference>
<feature type="signal peptide" evidence="2">
    <location>
        <begin position="1"/>
        <end position="32"/>
    </location>
</feature>
<accession>A0A8W8JIG4</accession>
<keyword evidence="2" id="KW-0732">Signal</keyword>
<dbReference type="SUPFAM" id="SSF54768">
    <property type="entry name" value="dsRNA-binding domain-like"/>
    <property type="match status" value="1"/>
</dbReference>
<dbReference type="SMART" id="SM00358">
    <property type="entry name" value="DSRM"/>
    <property type="match status" value="1"/>
</dbReference>
<dbReference type="Gene3D" id="3.30.160.20">
    <property type="match status" value="1"/>
</dbReference>
<dbReference type="CDD" id="cd19870">
    <property type="entry name" value="DSRM_SON-like"/>
    <property type="match status" value="1"/>
</dbReference>
<dbReference type="SMART" id="SM00443">
    <property type="entry name" value="G_patch"/>
    <property type="match status" value="1"/>
</dbReference>
<dbReference type="PROSITE" id="PS50137">
    <property type="entry name" value="DS_RBD"/>
    <property type="match status" value="1"/>
</dbReference>
<dbReference type="GO" id="GO:0048024">
    <property type="term" value="P:regulation of mRNA splicing, via spliceosome"/>
    <property type="evidence" value="ECO:0007669"/>
    <property type="project" value="TreeGrafter"/>
</dbReference>
<evidence type="ECO:0000313" key="6">
    <source>
        <dbReference type="Proteomes" id="UP000005408"/>
    </source>
</evidence>
<dbReference type="PROSITE" id="PS51257">
    <property type="entry name" value="PROKAR_LIPOPROTEIN"/>
    <property type="match status" value="1"/>
</dbReference>
<reference evidence="5" key="1">
    <citation type="submission" date="2022-08" db="UniProtKB">
        <authorList>
            <consortium name="EnsemblMetazoa"/>
        </authorList>
    </citation>
    <scope>IDENTIFICATION</scope>
    <source>
        <strain evidence="5">05x7-T-G4-1.051#20</strain>
    </source>
</reference>
<dbReference type="GO" id="GO:0051726">
    <property type="term" value="P:regulation of cell cycle"/>
    <property type="evidence" value="ECO:0007669"/>
    <property type="project" value="InterPro"/>
</dbReference>
<dbReference type="AlphaFoldDB" id="A0A8W8JIG4"/>
<dbReference type="InterPro" id="IPR000467">
    <property type="entry name" value="G_patch_dom"/>
</dbReference>
<evidence type="ECO:0000256" key="2">
    <source>
        <dbReference type="SAM" id="SignalP"/>
    </source>
</evidence>
<dbReference type="PANTHER" id="PTHR46528:SF1">
    <property type="entry name" value="PROTEIN SON"/>
    <property type="match status" value="1"/>
</dbReference>
<protein>
    <recommendedName>
        <fullName evidence="7">SON protein</fullName>
    </recommendedName>
</protein>
<dbReference type="EnsemblMetazoa" id="G18764.1">
    <property type="protein sequence ID" value="G18764.1:cds"/>
    <property type="gene ID" value="G18764"/>
</dbReference>
<dbReference type="FunFam" id="3.30.160.20:FF:000053">
    <property type="entry name" value="protein SON isoform X1"/>
    <property type="match status" value="1"/>
</dbReference>
<sequence>MRTLDWCLFYPRDLVVLALTVCGCLQDQFVRAAPVQSGIGMALLQKMGWKQGEGLGKNNEGSVEPLALDFKTDRRGLTSTGEQMPKTFKGSAPVVRDLSGKHPVSALVELCNRRKWGAPAFELVHESGPDHKKNFLFKVIVNRTEYQPTIAMNNKKSAKAAAATCCLQELGLVPRDPPK</sequence>
<evidence type="ECO:0008006" key="7">
    <source>
        <dbReference type="Google" id="ProtNLM"/>
    </source>
</evidence>
<dbReference type="Proteomes" id="UP000005408">
    <property type="component" value="Unassembled WGS sequence"/>
</dbReference>
<feature type="chain" id="PRO_5036490129" description="SON protein" evidence="2">
    <location>
        <begin position="33"/>
        <end position="179"/>
    </location>
</feature>
<dbReference type="GO" id="GO:0003723">
    <property type="term" value="F:RNA binding"/>
    <property type="evidence" value="ECO:0007669"/>
    <property type="project" value="UniProtKB-UniRule"/>
</dbReference>
<dbReference type="Pfam" id="PF14709">
    <property type="entry name" value="DND1_DSRM"/>
    <property type="match status" value="1"/>
</dbReference>
<name>A0A8W8JIG4_MAGGI</name>